<accession>A0ACC0B2A0</accession>
<dbReference type="Proteomes" id="UP001060085">
    <property type="component" value="Linkage Group LG04"/>
</dbReference>
<proteinExistence type="predicted"/>
<dbReference type="EMBL" id="CM044704">
    <property type="protein sequence ID" value="KAI5666756.1"/>
    <property type="molecule type" value="Genomic_DNA"/>
</dbReference>
<name>A0ACC0B2A0_CATRO</name>
<evidence type="ECO:0000313" key="1">
    <source>
        <dbReference type="EMBL" id="KAI5666756.1"/>
    </source>
</evidence>
<sequence length="134" mass="15595">MHRSGAPYRCSFKTDYYGRVSGLHYTWLVPCTRASSDDVDGFLTLRVDPLKEGRSTLRARPNLLTQDNQRHNKPLNDTKELHVPYKMDTFIIVVTIERALRYLVRYSIYIKYYFTLPIGECKDEGELIVMGSAR</sequence>
<comment type="caution">
    <text evidence="1">The sequence shown here is derived from an EMBL/GenBank/DDBJ whole genome shotgun (WGS) entry which is preliminary data.</text>
</comment>
<evidence type="ECO:0000313" key="2">
    <source>
        <dbReference type="Proteomes" id="UP001060085"/>
    </source>
</evidence>
<organism evidence="1 2">
    <name type="scientific">Catharanthus roseus</name>
    <name type="common">Madagascar periwinkle</name>
    <name type="synonym">Vinca rosea</name>
    <dbReference type="NCBI Taxonomy" id="4058"/>
    <lineage>
        <taxon>Eukaryota</taxon>
        <taxon>Viridiplantae</taxon>
        <taxon>Streptophyta</taxon>
        <taxon>Embryophyta</taxon>
        <taxon>Tracheophyta</taxon>
        <taxon>Spermatophyta</taxon>
        <taxon>Magnoliopsida</taxon>
        <taxon>eudicotyledons</taxon>
        <taxon>Gunneridae</taxon>
        <taxon>Pentapetalae</taxon>
        <taxon>asterids</taxon>
        <taxon>lamiids</taxon>
        <taxon>Gentianales</taxon>
        <taxon>Apocynaceae</taxon>
        <taxon>Rauvolfioideae</taxon>
        <taxon>Vinceae</taxon>
        <taxon>Catharanthinae</taxon>
        <taxon>Catharanthus</taxon>
    </lineage>
</organism>
<keyword evidence="2" id="KW-1185">Reference proteome</keyword>
<reference evidence="2" key="1">
    <citation type="journal article" date="2023" name="Nat. Plants">
        <title>Single-cell RNA sequencing provides a high-resolution roadmap for understanding the multicellular compartmentation of specialized metabolism.</title>
        <authorList>
            <person name="Sun S."/>
            <person name="Shen X."/>
            <person name="Li Y."/>
            <person name="Li Y."/>
            <person name="Wang S."/>
            <person name="Li R."/>
            <person name="Zhang H."/>
            <person name="Shen G."/>
            <person name="Guo B."/>
            <person name="Wei J."/>
            <person name="Xu J."/>
            <person name="St-Pierre B."/>
            <person name="Chen S."/>
            <person name="Sun C."/>
        </authorList>
    </citation>
    <scope>NUCLEOTIDE SEQUENCE [LARGE SCALE GENOMIC DNA]</scope>
</reference>
<gene>
    <name evidence="1" type="ORF">M9H77_16609</name>
</gene>
<protein>
    <submittedName>
        <fullName evidence="1">Uncharacterized protein</fullName>
    </submittedName>
</protein>